<evidence type="ECO:0000313" key="2">
    <source>
        <dbReference type="EMBL" id="RNE97347.1"/>
    </source>
</evidence>
<keyword evidence="1" id="KW-0732">Signal</keyword>
<proteinExistence type="predicted"/>
<name>A0A422MVW3_9TRYP</name>
<dbReference type="EMBL" id="MKKU01001146">
    <property type="protein sequence ID" value="RNE97347.1"/>
    <property type="molecule type" value="Genomic_DNA"/>
</dbReference>
<dbReference type="Proteomes" id="UP000284403">
    <property type="component" value="Unassembled WGS sequence"/>
</dbReference>
<evidence type="ECO:0000256" key="1">
    <source>
        <dbReference type="SAM" id="SignalP"/>
    </source>
</evidence>
<evidence type="ECO:0000313" key="3">
    <source>
        <dbReference type="Proteomes" id="UP000284403"/>
    </source>
</evidence>
<keyword evidence="3" id="KW-1185">Reference proteome</keyword>
<dbReference type="OrthoDB" id="10612174at2759"/>
<dbReference type="RefSeq" id="XP_029223578.1">
    <property type="nucleotide sequence ID" value="XM_029376300.1"/>
</dbReference>
<reference evidence="2 3" key="1">
    <citation type="journal article" date="2018" name="BMC Genomics">
        <title>Genomic comparison of Trypanosoma conorhini and Trypanosoma rangeli to Trypanosoma cruzi strains of high and low virulence.</title>
        <authorList>
            <person name="Bradwell K.R."/>
            <person name="Koparde V.N."/>
            <person name="Matveyev A.V."/>
            <person name="Serrano M.G."/>
            <person name="Alves J.M."/>
            <person name="Parikh H."/>
            <person name="Huang B."/>
            <person name="Lee V."/>
            <person name="Espinosa-Alvarez O."/>
            <person name="Ortiz P.A."/>
            <person name="Costa-Martins A.G."/>
            <person name="Teixeira M.M."/>
            <person name="Buck G.A."/>
        </authorList>
    </citation>
    <scope>NUCLEOTIDE SEQUENCE [LARGE SCALE GENOMIC DNA]</scope>
    <source>
        <strain evidence="2 3">025E</strain>
    </source>
</reference>
<feature type="chain" id="PRO_5019132626" evidence="1">
    <location>
        <begin position="31"/>
        <end position="164"/>
    </location>
</feature>
<protein>
    <submittedName>
        <fullName evidence="2">Mucin-like glycoprotein</fullName>
    </submittedName>
</protein>
<comment type="caution">
    <text evidence="2">The sequence shown here is derived from an EMBL/GenBank/DDBJ whole genome shotgun (WGS) entry which is preliminary data.</text>
</comment>
<organism evidence="2 3">
    <name type="scientific">Trypanosoma conorhini</name>
    <dbReference type="NCBI Taxonomy" id="83891"/>
    <lineage>
        <taxon>Eukaryota</taxon>
        <taxon>Discoba</taxon>
        <taxon>Euglenozoa</taxon>
        <taxon>Kinetoplastea</taxon>
        <taxon>Metakinetoplastina</taxon>
        <taxon>Trypanosomatida</taxon>
        <taxon>Trypanosomatidae</taxon>
        <taxon>Trypanosoma</taxon>
    </lineage>
</organism>
<accession>A0A422MVW3</accession>
<sequence>MAMTLAVRRCAVCALALLALLSGCCPSVCGANAEEAQTTGDVNVSVEVSCPNTNGKLRWRVAGGKPPNWRECPQAVEDFGSSGGAAGSNSLCIFAGSAYLEKFTTGGCPASQPTEGTDAVAFTMDCTVGTSSALHKLSRGEIVAITATENPLGASGTCAPPTPS</sequence>
<dbReference type="GeneID" id="40323094"/>
<gene>
    <name evidence="2" type="ORF">Tco025E_09483</name>
</gene>
<dbReference type="AlphaFoldDB" id="A0A422MVW3"/>
<feature type="signal peptide" evidence="1">
    <location>
        <begin position="1"/>
        <end position="30"/>
    </location>
</feature>